<evidence type="ECO:0000256" key="3">
    <source>
        <dbReference type="PROSITE-ProRule" id="PRU00335"/>
    </source>
</evidence>
<name>A0ABT9VEI8_9BACI</name>
<evidence type="ECO:0000256" key="1">
    <source>
        <dbReference type="ARBA" id="ARBA00022491"/>
    </source>
</evidence>
<feature type="DNA-binding region" description="H-T-H motif" evidence="3">
    <location>
        <begin position="25"/>
        <end position="44"/>
    </location>
</feature>
<dbReference type="Pfam" id="PF00440">
    <property type="entry name" value="TetR_N"/>
    <property type="match status" value="1"/>
</dbReference>
<dbReference type="InterPro" id="IPR050624">
    <property type="entry name" value="HTH-type_Tx_Regulator"/>
</dbReference>
<dbReference type="InterPro" id="IPR009057">
    <property type="entry name" value="Homeodomain-like_sf"/>
</dbReference>
<organism evidence="5 6">
    <name type="scientific">Alkalibacillus salilacus</name>
    <dbReference type="NCBI Taxonomy" id="284582"/>
    <lineage>
        <taxon>Bacteria</taxon>
        <taxon>Bacillati</taxon>
        <taxon>Bacillota</taxon>
        <taxon>Bacilli</taxon>
        <taxon>Bacillales</taxon>
        <taxon>Bacillaceae</taxon>
        <taxon>Alkalibacillus</taxon>
    </lineage>
</organism>
<dbReference type="PROSITE" id="PS01081">
    <property type="entry name" value="HTH_TETR_1"/>
    <property type="match status" value="1"/>
</dbReference>
<comment type="caution">
    <text evidence="5">The sequence shown here is derived from an EMBL/GenBank/DDBJ whole genome shotgun (WGS) entry which is preliminary data.</text>
</comment>
<dbReference type="PANTHER" id="PTHR43479">
    <property type="entry name" value="ACREF/ENVCD OPERON REPRESSOR-RELATED"/>
    <property type="match status" value="1"/>
</dbReference>
<dbReference type="Gene3D" id="1.10.357.10">
    <property type="entry name" value="Tetracycline Repressor, domain 2"/>
    <property type="match status" value="1"/>
</dbReference>
<keyword evidence="6" id="KW-1185">Reference proteome</keyword>
<dbReference type="PRINTS" id="PR00455">
    <property type="entry name" value="HTHTETR"/>
</dbReference>
<proteinExistence type="predicted"/>
<accession>A0ABT9VEI8</accession>
<keyword evidence="1" id="KW-0678">Repressor</keyword>
<dbReference type="InterPro" id="IPR023772">
    <property type="entry name" value="DNA-bd_HTH_TetR-type_CS"/>
</dbReference>
<dbReference type="SUPFAM" id="SSF46689">
    <property type="entry name" value="Homeodomain-like"/>
    <property type="match status" value="1"/>
</dbReference>
<evidence type="ECO:0000313" key="5">
    <source>
        <dbReference type="EMBL" id="MDQ0159386.1"/>
    </source>
</evidence>
<protein>
    <submittedName>
        <fullName evidence="5">AcrR family transcriptional regulator</fullName>
    </submittedName>
</protein>
<evidence type="ECO:0000313" key="6">
    <source>
        <dbReference type="Proteomes" id="UP001224359"/>
    </source>
</evidence>
<reference evidence="5 6" key="1">
    <citation type="submission" date="2023-07" db="EMBL/GenBank/DDBJ databases">
        <title>Genomic Encyclopedia of Type Strains, Phase IV (KMG-IV): sequencing the most valuable type-strain genomes for metagenomic binning, comparative biology and taxonomic classification.</title>
        <authorList>
            <person name="Goeker M."/>
        </authorList>
    </citation>
    <scope>NUCLEOTIDE SEQUENCE [LARGE SCALE GENOMIC DNA]</scope>
    <source>
        <strain evidence="5 6">DSM 16460</strain>
    </source>
</reference>
<dbReference type="PANTHER" id="PTHR43479:SF22">
    <property type="entry name" value="TRANSCRIPTIONAL REGULATOR, TETR FAMILY"/>
    <property type="match status" value="1"/>
</dbReference>
<dbReference type="EMBL" id="JAUSTQ010000004">
    <property type="protein sequence ID" value="MDQ0159386.1"/>
    <property type="molecule type" value="Genomic_DNA"/>
</dbReference>
<feature type="domain" description="HTH tetR-type" evidence="4">
    <location>
        <begin position="2"/>
        <end position="62"/>
    </location>
</feature>
<evidence type="ECO:0000256" key="2">
    <source>
        <dbReference type="ARBA" id="ARBA00023125"/>
    </source>
</evidence>
<dbReference type="PROSITE" id="PS50977">
    <property type="entry name" value="HTH_TETR_2"/>
    <property type="match status" value="1"/>
</dbReference>
<keyword evidence="2 3" id="KW-0238">DNA-binding</keyword>
<evidence type="ECO:0000259" key="4">
    <source>
        <dbReference type="PROSITE" id="PS50977"/>
    </source>
</evidence>
<gene>
    <name evidence="5" type="ORF">J2S77_001350</name>
</gene>
<dbReference type="Proteomes" id="UP001224359">
    <property type="component" value="Unassembled WGS sequence"/>
</dbReference>
<dbReference type="InterPro" id="IPR001647">
    <property type="entry name" value="HTH_TetR"/>
</dbReference>
<sequence>MTDKEQLILNNAIKLFSHKGFSQTSMQAIADECDISKGALYAYFKSKNDLLFAALEYYFDSILVRISTIAEPKDPHERLVTQLTYFFENVIEHREFMELPYEQGGYLSESIRQVIRDKYTDVHRFYMQGLEAIYGQPIKPILYDLALMLEGMIRAYIPVIIHANSHYDMESLIRFVLKRVDDIVNGFSTREDLPFLNDIQVKQLLKKAHDQQLSWYDAIELRLSKLEEVVQNLPQASDYQVSIDVIRDELNRKQVRKPVITGMLSNLNDVPHAHRYVHEIEMVLYHDMTI</sequence>
<dbReference type="RefSeq" id="WP_306975823.1">
    <property type="nucleotide sequence ID" value="NZ_JAUSTQ010000004.1"/>
</dbReference>